<protein>
    <submittedName>
        <fullName evidence="2">UDP-3-O-acyl-N-acetylglucosamine deacetylase</fullName>
        <ecNumber evidence="2">3.5.1.108</ecNumber>
    </submittedName>
</protein>
<dbReference type="GO" id="GO:0016020">
    <property type="term" value="C:membrane"/>
    <property type="evidence" value="ECO:0007669"/>
    <property type="project" value="GOC"/>
</dbReference>
<dbReference type="Pfam" id="PF03331">
    <property type="entry name" value="LpxC"/>
    <property type="match status" value="1"/>
</dbReference>
<comment type="function">
    <text evidence="1">Catalyzes the hydrolysis of UDP-3-O-myristoyl-N-acetylglucosamine to form UDP-3-O-myristoylglucosamine and acetate, the committed step in lipid A biosynthesis.</text>
</comment>
<dbReference type="SUPFAM" id="SSF54211">
    <property type="entry name" value="Ribosomal protein S5 domain 2-like"/>
    <property type="match status" value="1"/>
</dbReference>
<dbReference type="InterPro" id="IPR011334">
    <property type="entry name" value="UDP-acyl_GlcNac_deAcase_C"/>
</dbReference>
<dbReference type="InterPro" id="IPR020568">
    <property type="entry name" value="Ribosomal_Su5_D2-typ_SF"/>
</dbReference>
<sequence length="93" mass="10568">VIVEHPVPEEDLARMASLFNVDRVDRLPEGYLDNVRLHFPDECGRHKLLDLLGDFSLAGRRIKGHVIADKSGHRINTIVAGILREQILKTYNN</sequence>
<dbReference type="Gene3D" id="3.30.1700.10">
    <property type="entry name" value="lpxc deacetylase, domain 2"/>
    <property type="match status" value="1"/>
</dbReference>
<evidence type="ECO:0000256" key="1">
    <source>
        <dbReference type="ARBA" id="ARBA00002923"/>
    </source>
</evidence>
<accession>A0A9D2GPV7</accession>
<reference evidence="2" key="2">
    <citation type="submission" date="2021-04" db="EMBL/GenBank/DDBJ databases">
        <authorList>
            <person name="Gilroy R."/>
        </authorList>
    </citation>
    <scope>NUCLEOTIDE SEQUENCE</scope>
    <source>
        <strain evidence="2">Gambia16-554</strain>
    </source>
</reference>
<comment type="caution">
    <text evidence="2">The sequence shown here is derived from an EMBL/GenBank/DDBJ whole genome shotgun (WGS) entry which is preliminary data.</text>
</comment>
<dbReference type="EMBL" id="DXAW01000026">
    <property type="protein sequence ID" value="HIZ85079.1"/>
    <property type="molecule type" value="Genomic_DNA"/>
</dbReference>
<dbReference type="AlphaFoldDB" id="A0A9D2GPV7"/>
<dbReference type="GO" id="GO:0103117">
    <property type="term" value="F:UDP-3-O-acyl-N-acetylglucosamine deacetylase activity"/>
    <property type="evidence" value="ECO:0007669"/>
    <property type="project" value="UniProtKB-EC"/>
</dbReference>
<feature type="non-terminal residue" evidence="2">
    <location>
        <position position="1"/>
    </location>
</feature>
<reference evidence="2" key="1">
    <citation type="journal article" date="2021" name="PeerJ">
        <title>Extensive microbial diversity within the chicken gut microbiome revealed by metagenomics and culture.</title>
        <authorList>
            <person name="Gilroy R."/>
            <person name="Ravi A."/>
            <person name="Getino M."/>
            <person name="Pursley I."/>
            <person name="Horton D.L."/>
            <person name="Alikhan N.F."/>
            <person name="Baker D."/>
            <person name="Gharbi K."/>
            <person name="Hall N."/>
            <person name="Watson M."/>
            <person name="Adriaenssens E.M."/>
            <person name="Foster-Nyarko E."/>
            <person name="Jarju S."/>
            <person name="Secka A."/>
            <person name="Antonio M."/>
            <person name="Oren A."/>
            <person name="Chaudhuri R.R."/>
            <person name="La Ragione R."/>
            <person name="Hildebrand F."/>
            <person name="Pallen M.J."/>
        </authorList>
    </citation>
    <scope>NUCLEOTIDE SEQUENCE</scope>
    <source>
        <strain evidence="2">Gambia16-554</strain>
    </source>
</reference>
<proteinExistence type="predicted"/>
<name>A0A9D2GPV7_9BACT</name>
<gene>
    <name evidence="2" type="ORF">IAC04_01120</name>
</gene>
<keyword evidence="2" id="KW-0378">Hydrolase</keyword>
<dbReference type="EC" id="3.5.1.108" evidence="2"/>
<dbReference type="InterPro" id="IPR004463">
    <property type="entry name" value="UDP-acyl_GlcNac_deAcase"/>
</dbReference>
<evidence type="ECO:0000313" key="2">
    <source>
        <dbReference type="EMBL" id="HIZ85079.1"/>
    </source>
</evidence>
<dbReference type="GO" id="GO:0009245">
    <property type="term" value="P:lipid A biosynthetic process"/>
    <property type="evidence" value="ECO:0007669"/>
    <property type="project" value="InterPro"/>
</dbReference>
<evidence type="ECO:0000313" key="3">
    <source>
        <dbReference type="Proteomes" id="UP000824115"/>
    </source>
</evidence>
<organism evidence="2 3">
    <name type="scientific">Candidatus Coprenecus stercoravium</name>
    <dbReference type="NCBI Taxonomy" id="2840735"/>
    <lineage>
        <taxon>Bacteria</taxon>
        <taxon>Pseudomonadati</taxon>
        <taxon>Bacteroidota</taxon>
        <taxon>Bacteroidia</taxon>
        <taxon>Bacteroidales</taxon>
        <taxon>Rikenellaceae</taxon>
        <taxon>Rikenellaceae incertae sedis</taxon>
        <taxon>Candidatus Coprenecus</taxon>
    </lineage>
</organism>
<dbReference type="Proteomes" id="UP000824115">
    <property type="component" value="Unassembled WGS sequence"/>
</dbReference>